<evidence type="ECO:0000313" key="5">
    <source>
        <dbReference type="EMBL" id="MBK1789644.1"/>
    </source>
</evidence>
<protein>
    <submittedName>
        <fullName evidence="5">Helix-turn-helix domain-containing protein</fullName>
    </submittedName>
</protein>
<dbReference type="InterPro" id="IPR036388">
    <property type="entry name" value="WH-like_DNA-bd_sf"/>
</dbReference>
<dbReference type="InterPro" id="IPR029016">
    <property type="entry name" value="GAF-like_dom_sf"/>
</dbReference>
<dbReference type="SMART" id="SM00346">
    <property type="entry name" value="HTH_ICLR"/>
    <property type="match status" value="1"/>
</dbReference>
<proteinExistence type="predicted"/>
<dbReference type="Gene3D" id="1.10.10.10">
    <property type="entry name" value="Winged helix-like DNA-binding domain superfamily/Winged helix DNA-binding domain"/>
    <property type="match status" value="1"/>
</dbReference>
<dbReference type="AlphaFoldDB" id="A0A8J7SH72"/>
<dbReference type="InterPro" id="IPR036390">
    <property type="entry name" value="WH_DNA-bd_sf"/>
</dbReference>
<comment type="caution">
    <text evidence="5">The sequence shown here is derived from an EMBL/GenBank/DDBJ whole genome shotgun (WGS) entry which is preliminary data.</text>
</comment>
<dbReference type="GO" id="GO:0003677">
    <property type="term" value="F:DNA binding"/>
    <property type="evidence" value="ECO:0007669"/>
    <property type="project" value="UniProtKB-KW"/>
</dbReference>
<reference evidence="5" key="1">
    <citation type="submission" date="2021-01" db="EMBL/GenBank/DDBJ databases">
        <title>Modified the classification status of verrucomicrobia.</title>
        <authorList>
            <person name="Feng X."/>
        </authorList>
    </citation>
    <scope>NUCLEOTIDE SEQUENCE</scope>
    <source>
        <strain evidence="5">_KCTC 22039</strain>
    </source>
</reference>
<dbReference type="GO" id="GO:0045892">
    <property type="term" value="P:negative regulation of DNA-templated transcription"/>
    <property type="evidence" value="ECO:0007669"/>
    <property type="project" value="TreeGrafter"/>
</dbReference>
<dbReference type="InterPro" id="IPR014757">
    <property type="entry name" value="Tscrpt_reg_IclR_C"/>
</dbReference>
<dbReference type="PANTHER" id="PTHR30136">
    <property type="entry name" value="HELIX-TURN-HELIX TRANSCRIPTIONAL REGULATOR, ICLR FAMILY"/>
    <property type="match status" value="1"/>
</dbReference>
<sequence length="258" mass="29331">MPEWKQQIFIGENILRDKMSTPKRTYSAPALEKGLNILETLAKEATPLSQTEIARKLGRSNSEIFRVLEVLNKQGYITRDPETGCYQMSLKMFSLAHMHIPLRQILDASRRPMRKFAKEMDASVHLSIIYEDQLLAIAQELPQKSISLSVEVGSMQPPMETLSGRILLLELARRNNERSPRVGKKMTAVEGGNDEIFRAESSFHESVTDYSILLPLAERPVALAVPSMKLKKKKIDEEEICKLLFQCRDEIYANLGLD</sequence>
<accession>A0A8J7SH72</accession>
<dbReference type="EMBL" id="JAENIM010000008">
    <property type="protein sequence ID" value="MBK1789644.1"/>
    <property type="molecule type" value="Genomic_DNA"/>
</dbReference>
<dbReference type="Proteomes" id="UP000624703">
    <property type="component" value="Unassembled WGS sequence"/>
</dbReference>
<dbReference type="PANTHER" id="PTHR30136:SF7">
    <property type="entry name" value="HTH-TYPE TRANSCRIPTIONAL REGULATOR KDGR-RELATED"/>
    <property type="match status" value="1"/>
</dbReference>
<keyword evidence="3" id="KW-0804">Transcription</keyword>
<dbReference type="InterPro" id="IPR050707">
    <property type="entry name" value="HTH_MetabolicPath_Reg"/>
</dbReference>
<evidence type="ECO:0000256" key="3">
    <source>
        <dbReference type="ARBA" id="ARBA00023163"/>
    </source>
</evidence>
<feature type="domain" description="HTH iclR-type" evidence="4">
    <location>
        <begin position="28"/>
        <end position="90"/>
    </location>
</feature>
<dbReference type="GO" id="GO:0003700">
    <property type="term" value="F:DNA-binding transcription factor activity"/>
    <property type="evidence" value="ECO:0007669"/>
    <property type="project" value="TreeGrafter"/>
</dbReference>
<name>A0A8J7SH72_9BACT</name>
<evidence type="ECO:0000259" key="4">
    <source>
        <dbReference type="PROSITE" id="PS51077"/>
    </source>
</evidence>
<dbReference type="Pfam" id="PF01614">
    <property type="entry name" value="IclR_C"/>
    <property type="match status" value="1"/>
</dbReference>
<dbReference type="Gene3D" id="3.30.450.40">
    <property type="match status" value="1"/>
</dbReference>
<dbReference type="RefSeq" id="WP_200309668.1">
    <property type="nucleotide sequence ID" value="NZ_JAENIM010000008.1"/>
</dbReference>
<keyword evidence="1" id="KW-0805">Transcription regulation</keyword>
<dbReference type="PROSITE" id="PS51077">
    <property type="entry name" value="HTH_ICLR"/>
    <property type="match status" value="1"/>
</dbReference>
<organism evidence="5 6">
    <name type="scientific">Persicirhabdus sediminis</name>
    <dbReference type="NCBI Taxonomy" id="454144"/>
    <lineage>
        <taxon>Bacteria</taxon>
        <taxon>Pseudomonadati</taxon>
        <taxon>Verrucomicrobiota</taxon>
        <taxon>Verrucomicrobiia</taxon>
        <taxon>Verrucomicrobiales</taxon>
        <taxon>Verrucomicrobiaceae</taxon>
        <taxon>Persicirhabdus</taxon>
    </lineage>
</organism>
<dbReference type="SUPFAM" id="SSF46785">
    <property type="entry name" value="Winged helix' DNA-binding domain"/>
    <property type="match status" value="1"/>
</dbReference>
<evidence type="ECO:0000313" key="6">
    <source>
        <dbReference type="Proteomes" id="UP000624703"/>
    </source>
</evidence>
<dbReference type="Pfam" id="PF09339">
    <property type="entry name" value="HTH_IclR"/>
    <property type="match status" value="1"/>
</dbReference>
<dbReference type="InterPro" id="IPR005471">
    <property type="entry name" value="Tscrpt_reg_IclR_N"/>
</dbReference>
<evidence type="ECO:0000256" key="1">
    <source>
        <dbReference type="ARBA" id="ARBA00023015"/>
    </source>
</evidence>
<keyword evidence="6" id="KW-1185">Reference proteome</keyword>
<keyword evidence="2" id="KW-0238">DNA-binding</keyword>
<dbReference type="SUPFAM" id="SSF55781">
    <property type="entry name" value="GAF domain-like"/>
    <property type="match status" value="1"/>
</dbReference>
<gene>
    <name evidence="5" type="ORF">JIN82_00600</name>
</gene>
<evidence type="ECO:0000256" key="2">
    <source>
        <dbReference type="ARBA" id="ARBA00023125"/>
    </source>
</evidence>